<dbReference type="OrthoDB" id="58760at2759"/>
<keyword evidence="2" id="KW-1185">Reference proteome</keyword>
<dbReference type="Proteomes" id="UP000054928">
    <property type="component" value="Unassembled WGS sequence"/>
</dbReference>
<dbReference type="GeneID" id="36409180"/>
<dbReference type="PANTHER" id="PTHR37066:SF1">
    <property type="entry name" value="LNS2_PITP DOMAIN-CONTAINING PROTEIN"/>
    <property type="match status" value="1"/>
</dbReference>
<organism evidence="1 2">
    <name type="scientific">Plasmopara halstedii</name>
    <name type="common">Downy mildew of sunflower</name>
    <dbReference type="NCBI Taxonomy" id="4781"/>
    <lineage>
        <taxon>Eukaryota</taxon>
        <taxon>Sar</taxon>
        <taxon>Stramenopiles</taxon>
        <taxon>Oomycota</taxon>
        <taxon>Peronosporomycetes</taxon>
        <taxon>Peronosporales</taxon>
        <taxon>Peronosporaceae</taxon>
        <taxon>Plasmopara</taxon>
    </lineage>
</organism>
<proteinExistence type="predicted"/>
<protein>
    <submittedName>
        <fullName evidence="1">Uncharacterized protein</fullName>
    </submittedName>
</protein>
<name>A0A0P1ARH2_PLAHL</name>
<accession>A0A0P1ARH2</accession>
<reference evidence="2" key="1">
    <citation type="submission" date="2014-09" db="EMBL/GenBank/DDBJ databases">
        <authorList>
            <person name="Sharma Rahul"/>
            <person name="Thines Marco"/>
        </authorList>
    </citation>
    <scope>NUCLEOTIDE SEQUENCE [LARGE SCALE GENOMIC DNA]</scope>
</reference>
<dbReference type="PANTHER" id="PTHR37066">
    <property type="entry name" value="HELICASE-ASSOCIATED"/>
    <property type="match status" value="1"/>
</dbReference>
<dbReference type="AlphaFoldDB" id="A0A0P1ARH2"/>
<dbReference type="EMBL" id="CCYD01000810">
    <property type="protein sequence ID" value="CEG43836.1"/>
    <property type="molecule type" value="Genomic_DNA"/>
</dbReference>
<evidence type="ECO:0000313" key="1">
    <source>
        <dbReference type="EMBL" id="CEG43836.1"/>
    </source>
</evidence>
<dbReference type="OMA" id="SARAWQK"/>
<dbReference type="RefSeq" id="XP_024580205.1">
    <property type="nucleotide sequence ID" value="XM_024729871.1"/>
</dbReference>
<dbReference type="STRING" id="4781.A0A0P1ARH2"/>
<evidence type="ECO:0000313" key="2">
    <source>
        <dbReference type="Proteomes" id="UP000054928"/>
    </source>
</evidence>
<sequence>MLRFSVRQVWRFSNIFQIDSQRIPHTRFFLHNVHIERISNLTGRKRVVGRKAGRLSRLSAYEEDMLACFKTYKEKMGDLLVPQAFIVPSGDSSWPNTQWGRRLGRAVNRIRKLLKFQATEQIMSAEMIEGLHEIGFVQDVTQYKWDHEVLPSLRQFEKLHGNSDVPSHFVVPEGDEAWPKAAWGRKLGLTVVDMRAGKTFVSQMVESRSELEKLDFCFTSIPDRDWAEKILPALHVHRQKFGHCVVKQFFKIPSCQPWPTKAWGMPLGHIVRDIRLRKAYLKQATRDKKILNTIDFAWNRSATVWTEQVIPAIRVYSQVFKNGFIQRNFVVPSEDPWPERAWAMKLGTVIGEVRNRGTYFRHFGRDAELLDELGFGLRLSQSAWQNRVAPLLDIYERQYGDSKEISDNFIIPSEAPWPEDMWGVRLGLIVKRNFPQLSTGSEQLVTPRSTASMIRFPV</sequence>